<feature type="transmembrane region" description="Helical" evidence="6">
    <location>
        <begin position="1091"/>
        <end position="1108"/>
    </location>
</feature>
<feature type="transmembrane region" description="Helical" evidence="6">
    <location>
        <begin position="1161"/>
        <end position="1179"/>
    </location>
</feature>
<protein>
    <recommendedName>
        <fullName evidence="7">Ion transport domain-containing protein</fullName>
    </recommendedName>
</protein>
<keyword evidence="9" id="KW-1185">Reference proteome</keyword>
<comment type="subcellular location">
    <subcellularLocation>
        <location evidence="1">Membrane</location>
        <topology evidence="1">Multi-pass membrane protein</topology>
    </subcellularLocation>
</comment>
<dbReference type="InterPro" id="IPR005821">
    <property type="entry name" value="Ion_trans_dom"/>
</dbReference>
<feature type="transmembrane region" description="Helical" evidence="6">
    <location>
        <begin position="1191"/>
        <end position="1213"/>
    </location>
</feature>
<proteinExistence type="predicted"/>
<dbReference type="InterPro" id="IPR015943">
    <property type="entry name" value="WD40/YVTN_repeat-like_dom_sf"/>
</dbReference>
<accession>A0A8H7UWZ0</accession>
<dbReference type="PANTHER" id="PTHR10582:SF2">
    <property type="entry name" value="INACTIVE"/>
    <property type="match status" value="1"/>
</dbReference>
<keyword evidence="3" id="KW-0677">Repeat</keyword>
<feature type="transmembrane region" description="Helical" evidence="6">
    <location>
        <begin position="1120"/>
        <end position="1141"/>
    </location>
</feature>
<evidence type="ECO:0000256" key="5">
    <source>
        <dbReference type="ARBA" id="ARBA00023136"/>
    </source>
</evidence>
<dbReference type="SUPFAM" id="SSF50978">
    <property type="entry name" value="WD40 repeat-like"/>
    <property type="match status" value="1"/>
</dbReference>
<dbReference type="GO" id="GO:0005886">
    <property type="term" value="C:plasma membrane"/>
    <property type="evidence" value="ECO:0007669"/>
    <property type="project" value="TreeGrafter"/>
</dbReference>
<evidence type="ECO:0000256" key="3">
    <source>
        <dbReference type="ARBA" id="ARBA00022737"/>
    </source>
</evidence>
<keyword evidence="2 6" id="KW-0812">Transmembrane</keyword>
<dbReference type="GO" id="GO:0005216">
    <property type="term" value="F:monoatomic ion channel activity"/>
    <property type="evidence" value="ECO:0007669"/>
    <property type="project" value="InterPro"/>
</dbReference>
<feature type="transmembrane region" description="Helical" evidence="6">
    <location>
        <begin position="1051"/>
        <end position="1071"/>
    </location>
</feature>
<evidence type="ECO:0000313" key="9">
    <source>
        <dbReference type="Proteomes" id="UP000603453"/>
    </source>
</evidence>
<evidence type="ECO:0000256" key="6">
    <source>
        <dbReference type="SAM" id="Phobius"/>
    </source>
</evidence>
<dbReference type="Pfam" id="PF00520">
    <property type="entry name" value="Ion_trans"/>
    <property type="match status" value="1"/>
</dbReference>
<dbReference type="InterPro" id="IPR036322">
    <property type="entry name" value="WD40_repeat_dom_sf"/>
</dbReference>
<organism evidence="8 9">
    <name type="scientific">Mucor saturninus</name>
    <dbReference type="NCBI Taxonomy" id="64648"/>
    <lineage>
        <taxon>Eukaryota</taxon>
        <taxon>Fungi</taxon>
        <taxon>Fungi incertae sedis</taxon>
        <taxon>Mucoromycota</taxon>
        <taxon>Mucoromycotina</taxon>
        <taxon>Mucoromycetes</taxon>
        <taxon>Mucorales</taxon>
        <taxon>Mucorineae</taxon>
        <taxon>Mucoraceae</taxon>
        <taxon>Mucor</taxon>
    </lineage>
</organism>
<dbReference type="GO" id="GO:0098703">
    <property type="term" value="P:calcium ion import across plasma membrane"/>
    <property type="evidence" value="ECO:0007669"/>
    <property type="project" value="TreeGrafter"/>
</dbReference>
<evidence type="ECO:0000256" key="1">
    <source>
        <dbReference type="ARBA" id="ARBA00004141"/>
    </source>
</evidence>
<feature type="transmembrane region" description="Helical" evidence="6">
    <location>
        <begin position="1281"/>
        <end position="1306"/>
    </location>
</feature>
<evidence type="ECO:0000256" key="2">
    <source>
        <dbReference type="ARBA" id="ARBA00022692"/>
    </source>
</evidence>
<dbReference type="EMBL" id="JAEPRD010000177">
    <property type="protein sequence ID" value="KAG2195173.1"/>
    <property type="molecule type" value="Genomic_DNA"/>
</dbReference>
<dbReference type="Proteomes" id="UP000603453">
    <property type="component" value="Unassembled WGS sequence"/>
</dbReference>
<keyword evidence="4 6" id="KW-1133">Transmembrane helix</keyword>
<sequence>MPGNIETVISFDPDEERENLIPQRTSAPNVSPIDNNHKDTEVILLDISPDKKWICYISHQLEEGSQIYRMKKKERRTYLTRRRFTSINPKTGAEETVVDNLITETIDLEHFSIDITDEIKIVGECHCKFLSISGDGNYVVLSFCERIEQIDGKLRPPKNPNCLVFESKQGVLKLSHKIKCDGRAVFLTKNTLSLALVQSTTIKVYDNFPNNISVSFLFDLHSFITTNGLAHENAQGHKSYIENAPWIDINKPVVNSSGRRADIHEDTKRIITFSRHIRHNVLITPFVDGIVRVWSIIEDGVRLTSFSALNQHIMAFSKHYKYTAAYVEGTRAINIYNVKSGLLVYQLKSRAVDLSASFEVAHIRFCYDGRYIAMSGWEGNKVVFEVWYIEAEELIYRTTVPLETKPNSDLYSRDRRLLKVVQPFVTRGVNSNGDKCLKGFYTSFENGNLATTFIELDIDRVQTDINIEWVENSNPKYYKKTEILNNLDEYDGIKCGHFEIKRDKYLIRFGKHTVQLWRLNGNETSGGCAFENDDLVYIRAYKGPHYGIDYSFRETWQIQDFSKILFIGGNSFGRMLVNIKETDDQAKKNGSESDNSYHTEEIFLPVHELLFPKDPVRRQSTEHLSSVTQNSDEHNKDELKFDYHKLESACQALHYLSTIDIKSFFIEERTLQYRNNHKVLCEKTEHLVKTAIKNIDKESNFFSTIAGSRTLAMLASFEMGKEIIKLIVIQPIPISIFSYAKPIPEIFEDPDDYDDRKRLENAKSMNAPSIRNVNGTDSGTNSISVNHTMAYRNSPPRFHKHVKNNQSMVSNENVLTVLIEDLSYEMYQLLFNRILADSKKLGPGCLSSLTDALLLLQVEGNVDLLLSSSKNLSYLHIEQGKLGALKSEITHVMKVKTAQKEYISRSRNLETHAIMEQIQTYSSRTLFIYKIRRFYFDYFTSSELRSDIGFYYRVYIRKYIRMLFDQSKKDPKVLSKVCVVPLPHLNSYSSFPEDRPRLSKSNHVDVITYKDNSAFVQLAIDQDDNSIFRQGDTVLEVMLEYKWKQFARWRFIAICSIHALYYVSYSTGVLFSQELFYHDPEKDFVLDSPGQIISVVLMGVSIIILWGQELRQFWNSHCRLNYFLSCYNWIDMASFILPIYTLLQLVNRWDYFNEVCSISTLILWTHAILRLRAISYFGITLEIIIQLCRNVASVLMIMMLVIFAFSHAIFVLLRLEPDEYFREQFEGTYTSLNGTLSGETTIANVSSDNVFNNIFKTISQVWFFVYGVWDSLQDGEAGDNKVLICISIVFSFITVLIFFNLVIALMSSTVEDVNKLGKKVWVSHFAAVISEIELLWSTKGAKHCRKNNPMYIYYIGSFESVKKQENKLKAETDALEKKLSIDKLRLEATNLVNC</sequence>
<feature type="domain" description="Ion transport" evidence="7">
    <location>
        <begin position="1091"/>
        <end position="1315"/>
    </location>
</feature>
<evidence type="ECO:0000313" key="8">
    <source>
        <dbReference type="EMBL" id="KAG2195173.1"/>
    </source>
</evidence>
<keyword evidence="5 6" id="KW-0472">Membrane</keyword>
<dbReference type="InterPro" id="IPR024862">
    <property type="entry name" value="TRPV"/>
</dbReference>
<comment type="caution">
    <text evidence="8">The sequence shown here is derived from an EMBL/GenBank/DDBJ whole genome shotgun (WGS) entry which is preliminary data.</text>
</comment>
<gene>
    <name evidence="8" type="ORF">INT47_006455</name>
</gene>
<reference evidence="8" key="1">
    <citation type="submission" date="2020-12" db="EMBL/GenBank/DDBJ databases">
        <title>Metabolic potential, ecology and presence of endohyphal bacteria is reflected in genomic diversity of Mucoromycotina.</title>
        <authorList>
            <person name="Muszewska A."/>
            <person name="Okrasinska A."/>
            <person name="Steczkiewicz K."/>
            <person name="Drgas O."/>
            <person name="Orlowska M."/>
            <person name="Perlinska-Lenart U."/>
            <person name="Aleksandrzak-Piekarczyk T."/>
            <person name="Szatraj K."/>
            <person name="Zielenkiewicz U."/>
            <person name="Pilsyk S."/>
            <person name="Malc E."/>
            <person name="Mieczkowski P."/>
            <person name="Kruszewska J.S."/>
            <person name="Biernat P."/>
            <person name="Pawlowska J."/>
        </authorList>
    </citation>
    <scope>NUCLEOTIDE SEQUENCE</scope>
    <source>
        <strain evidence="8">WA0000017839</strain>
    </source>
</reference>
<evidence type="ECO:0000259" key="7">
    <source>
        <dbReference type="Pfam" id="PF00520"/>
    </source>
</evidence>
<dbReference type="PANTHER" id="PTHR10582">
    <property type="entry name" value="TRANSIENT RECEPTOR POTENTIAL ION CHANNEL PROTEIN"/>
    <property type="match status" value="1"/>
</dbReference>
<name>A0A8H7UWZ0_9FUNG</name>
<evidence type="ECO:0000256" key="4">
    <source>
        <dbReference type="ARBA" id="ARBA00022989"/>
    </source>
</evidence>
<dbReference type="OrthoDB" id="2377581at2759"/>
<dbReference type="Gene3D" id="2.130.10.10">
    <property type="entry name" value="YVTN repeat-like/Quinoprotein amine dehydrogenase"/>
    <property type="match status" value="1"/>
</dbReference>